<dbReference type="RefSeq" id="WP_253762246.1">
    <property type="nucleotide sequence ID" value="NZ_JAMZDZ010000001.1"/>
</dbReference>
<evidence type="ECO:0000313" key="2">
    <source>
        <dbReference type="EMBL" id="MFC4137036.1"/>
    </source>
</evidence>
<feature type="region of interest" description="Disordered" evidence="1">
    <location>
        <begin position="49"/>
        <end position="86"/>
    </location>
</feature>
<accession>A0ABV8M132</accession>
<feature type="compositionally biased region" description="Acidic residues" evidence="1">
    <location>
        <begin position="65"/>
        <end position="74"/>
    </location>
</feature>
<keyword evidence="3" id="KW-1185">Reference proteome</keyword>
<dbReference type="Proteomes" id="UP001595816">
    <property type="component" value="Unassembled WGS sequence"/>
</dbReference>
<sequence>MAEGVPVWETSWSVREFEPDEVVEEVSCQPVDERNDGLNWQGNRIPTAEDFEEAAIGRNVPGDGGPDDVDEDPEAPAGEAETDAPA</sequence>
<proteinExistence type="predicted"/>
<feature type="compositionally biased region" description="Low complexity" evidence="1">
    <location>
        <begin position="75"/>
        <end position="86"/>
    </location>
</feature>
<organism evidence="2 3">
    <name type="scientific">Hamadaea flava</name>
    <dbReference type="NCBI Taxonomy" id="1742688"/>
    <lineage>
        <taxon>Bacteria</taxon>
        <taxon>Bacillati</taxon>
        <taxon>Actinomycetota</taxon>
        <taxon>Actinomycetes</taxon>
        <taxon>Micromonosporales</taxon>
        <taxon>Micromonosporaceae</taxon>
        <taxon>Hamadaea</taxon>
    </lineage>
</organism>
<evidence type="ECO:0000256" key="1">
    <source>
        <dbReference type="SAM" id="MobiDB-lite"/>
    </source>
</evidence>
<evidence type="ECO:0000313" key="3">
    <source>
        <dbReference type="Proteomes" id="UP001595816"/>
    </source>
</evidence>
<comment type="caution">
    <text evidence="2">The sequence shown here is derived from an EMBL/GenBank/DDBJ whole genome shotgun (WGS) entry which is preliminary data.</text>
</comment>
<gene>
    <name evidence="2" type="ORF">ACFOZ4_41065</name>
</gene>
<dbReference type="EMBL" id="JBHSAY010000035">
    <property type="protein sequence ID" value="MFC4137036.1"/>
    <property type="molecule type" value="Genomic_DNA"/>
</dbReference>
<protein>
    <submittedName>
        <fullName evidence="2">Uncharacterized protein</fullName>
    </submittedName>
</protein>
<name>A0ABV8M132_9ACTN</name>
<reference evidence="3" key="1">
    <citation type="journal article" date="2019" name="Int. J. Syst. Evol. Microbiol.">
        <title>The Global Catalogue of Microorganisms (GCM) 10K type strain sequencing project: providing services to taxonomists for standard genome sequencing and annotation.</title>
        <authorList>
            <consortium name="The Broad Institute Genomics Platform"/>
            <consortium name="The Broad Institute Genome Sequencing Center for Infectious Disease"/>
            <person name="Wu L."/>
            <person name="Ma J."/>
        </authorList>
    </citation>
    <scope>NUCLEOTIDE SEQUENCE [LARGE SCALE GENOMIC DNA]</scope>
    <source>
        <strain evidence="3">CGMCC 4.7289</strain>
    </source>
</reference>